<dbReference type="PANTHER" id="PTHR34071:SF2">
    <property type="entry name" value="FLAVIN-NUCLEOTIDE-BINDING PROTEIN"/>
    <property type="match status" value="1"/>
</dbReference>
<organism evidence="1 2">
    <name type="scientific">Microbacterium flavum</name>
    <dbReference type="NCBI Taxonomy" id="415216"/>
    <lineage>
        <taxon>Bacteria</taxon>
        <taxon>Bacillati</taxon>
        <taxon>Actinomycetota</taxon>
        <taxon>Actinomycetes</taxon>
        <taxon>Micrococcales</taxon>
        <taxon>Microbacteriaceae</taxon>
        <taxon>Microbacterium</taxon>
    </lineage>
</organism>
<gene>
    <name evidence="1" type="ORF">J0P97_08150</name>
</gene>
<dbReference type="Gene3D" id="2.30.110.10">
    <property type="entry name" value="Electron Transport, Fmn-binding Protein, Chain A"/>
    <property type="match status" value="1"/>
</dbReference>
<evidence type="ECO:0000313" key="1">
    <source>
        <dbReference type="EMBL" id="MBT8798041.1"/>
    </source>
</evidence>
<dbReference type="InterPro" id="IPR024747">
    <property type="entry name" value="Pyridox_Oxase-rel"/>
</dbReference>
<dbReference type="PANTHER" id="PTHR34071">
    <property type="entry name" value="5-NITROIMIDAZOLE ANTIBIOTICS RESISTANCE PROTEIN, NIMA-FAMILY-RELATED PROTEIN-RELATED"/>
    <property type="match status" value="1"/>
</dbReference>
<protein>
    <submittedName>
        <fullName evidence="1">Pyridoxamine 5'-phosphate oxidase family protein</fullName>
    </submittedName>
</protein>
<sequence length="213" mass="23572">MTDFAPTARTTIRRRPDRGSYDRDLVHAIIDEALLCHVSIIVGREPLVIPTSITRIAEDVYIHGSNKNRLITSIEDGARASIAVTHTDGVVVGRSGFGCSLEYRSVVIFGRASLVPAEDKERVMNAVLQDIIPGYGGRRLKPSELAATRIVRFPLEEVSAKVRNHGVLDVEEDYQRDIWGGVIPLSLVAGEPVSDDRIRPGVDIPDYARSYRR</sequence>
<dbReference type="Pfam" id="PF12900">
    <property type="entry name" value="Pyridox_ox_2"/>
    <property type="match status" value="1"/>
</dbReference>
<proteinExistence type="predicted"/>
<name>A0ABS5XU23_9MICO</name>
<comment type="caution">
    <text evidence="1">The sequence shown here is derived from an EMBL/GenBank/DDBJ whole genome shotgun (WGS) entry which is preliminary data.</text>
</comment>
<dbReference type="EMBL" id="JAFLHG010000006">
    <property type="protein sequence ID" value="MBT8798041.1"/>
    <property type="molecule type" value="Genomic_DNA"/>
</dbReference>
<accession>A0ABS5XU23</accession>
<dbReference type="Proteomes" id="UP000740605">
    <property type="component" value="Unassembled WGS sequence"/>
</dbReference>
<dbReference type="RefSeq" id="WP_215487275.1">
    <property type="nucleotide sequence ID" value="NZ_BAAAPJ010000002.1"/>
</dbReference>
<evidence type="ECO:0000313" key="2">
    <source>
        <dbReference type="Proteomes" id="UP000740605"/>
    </source>
</evidence>
<reference evidence="1 2" key="1">
    <citation type="submission" date="2021-03" db="EMBL/GenBank/DDBJ databases">
        <title>Microbacterium pauli sp. nov., isolated from microfiltered milk.</title>
        <authorList>
            <person name="Bellassi P."/>
            <person name="Fontana A."/>
            <person name="Callegari M.L."/>
            <person name="Lorenzo M."/>
            <person name="Cappa F."/>
        </authorList>
    </citation>
    <scope>NUCLEOTIDE SEQUENCE [LARGE SCALE GENOMIC DNA]</scope>
    <source>
        <strain evidence="1 2">DSM 18909</strain>
    </source>
</reference>
<dbReference type="InterPro" id="IPR012349">
    <property type="entry name" value="Split_barrel_FMN-bd"/>
</dbReference>
<keyword evidence="2" id="KW-1185">Reference proteome</keyword>
<dbReference type="SUPFAM" id="SSF50475">
    <property type="entry name" value="FMN-binding split barrel"/>
    <property type="match status" value="1"/>
</dbReference>